<keyword evidence="2" id="KW-1185">Reference proteome</keyword>
<evidence type="ECO:0000313" key="1">
    <source>
        <dbReference type="EMBL" id="SCG64921.1"/>
    </source>
</evidence>
<name>A0A1C5J3S5_9ACTN</name>
<protein>
    <submittedName>
        <fullName evidence="1">Uncharacterized protein</fullName>
    </submittedName>
</protein>
<gene>
    <name evidence="1" type="ORF">GA0074704_4063</name>
</gene>
<sequence length="33" mass="4169">MQRYLDDERLRSQLNQFARRQAYQMIRRRKGIA</sequence>
<accession>A0A1C5J3S5</accession>
<dbReference type="EMBL" id="LT607751">
    <property type="protein sequence ID" value="SCG64921.1"/>
    <property type="molecule type" value="Genomic_DNA"/>
</dbReference>
<evidence type="ECO:0000313" key="2">
    <source>
        <dbReference type="Proteomes" id="UP000198210"/>
    </source>
</evidence>
<reference evidence="1 2" key="1">
    <citation type="submission" date="2016-06" db="EMBL/GenBank/DDBJ databases">
        <authorList>
            <person name="Kjaerup R.B."/>
            <person name="Dalgaard T.S."/>
            <person name="Juul-Madsen H.R."/>
        </authorList>
    </citation>
    <scope>NUCLEOTIDE SEQUENCE [LARGE SCALE GENOMIC DNA]</scope>
    <source>
        <strain evidence="1 2">DSM 45097</strain>
    </source>
</reference>
<dbReference type="AlphaFoldDB" id="A0A1C5J3S5"/>
<dbReference type="Proteomes" id="UP000198210">
    <property type="component" value="Chromosome I"/>
</dbReference>
<proteinExistence type="predicted"/>
<organism evidence="1 2">
    <name type="scientific">Micromonospora siamensis</name>
    <dbReference type="NCBI Taxonomy" id="299152"/>
    <lineage>
        <taxon>Bacteria</taxon>
        <taxon>Bacillati</taxon>
        <taxon>Actinomycetota</taxon>
        <taxon>Actinomycetes</taxon>
        <taxon>Micromonosporales</taxon>
        <taxon>Micromonosporaceae</taxon>
        <taxon>Micromonospora</taxon>
    </lineage>
</organism>